<evidence type="ECO:0000313" key="7">
    <source>
        <dbReference type="Proteomes" id="UP000815677"/>
    </source>
</evidence>
<dbReference type="PIRSF" id="PIRSF001434">
    <property type="entry name" value="CGS"/>
    <property type="match status" value="1"/>
</dbReference>
<evidence type="ECO:0000256" key="1">
    <source>
        <dbReference type="ARBA" id="ARBA00001933"/>
    </source>
</evidence>
<evidence type="ECO:0000256" key="3">
    <source>
        <dbReference type="ARBA" id="ARBA00022679"/>
    </source>
</evidence>
<accession>A0ABQ0L3W1</accession>
<evidence type="ECO:0000256" key="2">
    <source>
        <dbReference type="ARBA" id="ARBA00009077"/>
    </source>
</evidence>
<dbReference type="PANTHER" id="PTHR43797">
    <property type="entry name" value="HOMOCYSTEINE/CYSTEINE SYNTHASE"/>
    <property type="match status" value="1"/>
</dbReference>
<dbReference type="InterPro" id="IPR015421">
    <property type="entry name" value="PyrdxlP-dep_Trfase_major"/>
</dbReference>
<organism evidence="6 7">
    <name type="scientific">Mycena chlorophos</name>
    <name type="common">Agaric fungus</name>
    <name type="synonym">Agaricus chlorophos</name>
    <dbReference type="NCBI Taxonomy" id="658473"/>
    <lineage>
        <taxon>Eukaryota</taxon>
        <taxon>Fungi</taxon>
        <taxon>Dikarya</taxon>
        <taxon>Basidiomycota</taxon>
        <taxon>Agaricomycotina</taxon>
        <taxon>Agaricomycetes</taxon>
        <taxon>Agaricomycetidae</taxon>
        <taxon>Agaricales</taxon>
        <taxon>Marasmiineae</taxon>
        <taxon>Mycenaceae</taxon>
        <taxon>Mycena</taxon>
    </lineage>
</organism>
<dbReference type="EMBL" id="DF839781">
    <property type="protein sequence ID" value="GAT44501.1"/>
    <property type="molecule type" value="Genomic_DNA"/>
</dbReference>
<dbReference type="Gene3D" id="3.90.1150.10">
    <property type="entry name" value="Aspartate Aminotransferase, domain 1"/>
    <property type="match status" value="1"/>
</dbReference>
<dbReference type="NCBIfam" id="TIGR01326">
    <property type="entry name" value="OAH_OAS_sulfhy"/>
    <property type="match status" value="1"/>
</dbReference>
<evidence type="ECO:0000256" key="4">
    <source>
        <dbReference type="ARBA" id="ARBA00022898"/>
    </source>
</evidence>
<dbReference type="InterPro" id="IPR006235">
    <property type="entry name" value="OAc-hSer/O-AcSer_sulfhydrylase"/>
</dbReference>
<sequence>MEQQLSSKPQTTAVEKAAFFREPDFETLQLHAGHDFIRTPDDSTSTAQFGASNPRAVPIFQTVAYGFRDVQHGIDVSALREPGYIYSRVSNPTIDVFEKRMIALEGGAEAVATASGMAAITLTLTALAAPGGEVITASRLYGGTYQLFKSTLPHLSIRTIFVPTLSPVDFAVQITDKTRVIFLETMANSDLGVPDIAAFAALANEHGIPLVVDNTFGMGGYIVQPIKLGAHIVVHSATKWIGGHGTSLGGVIIDSGTFDWRKSTKFPAINGPASAYNNVNLAETFHPTGFAMHVRVDLLRDLGSCLAPLNAFLMLQGLETLSLRAERHCGNALALAAYLSTHPNVFGVRYVGLPSHPCHDLAKKIFRKGLFGGIVTFRVRGGMQQAVAVVNRTRLASNLANIGDAKTLIIVPHATVQGQLTPEERASGGVYEDTIRISVGIESIEDIIADLRGALEAAFSDQA</sequence>
<dbReference type="SUPFAM" id="SSF53383">
    <property type="entry name" value="PLP-dependent transferases"/>
    <property type="match status" value="1"/>
</dbReference>
<comment type="cofactor">
    <cofactor evidence="1 5">
        <name>pyridoxal 5'-phosphate</name>
        <dbReference type="ChEBI" id="CHEBI:597326"/>
    </cofactor>
</comment>
<keyword evidence="4 5" id="KW-0663">Pyridoxal phosphate</keyword>
<dbReference type="Pfam" id="PF01053">
    <property type="entry name" value="Cys_Met_Meta_PP"/>
    <property type="match status" value="1"/>
</dbReference>
<comment type="similarity">
    <text evidence="2 5">Belongs to the trans-sulfuration enzymes family.</text>
</comment>
<keyword evidence="7" id="KW-1185">Reference proteome</keyword>
<dbReference type="InterPro" id="IPR000277">
    <property type="entry name" value="Cys/Met-Metab_PyrdxlP-dep_enz"/>
</dbReference>
<gene>
    <name evidence="6" type="ORF">MCHLO_02118</name>
</gene>
<dbReference type="Gene3D" id="3.40.640.10">
    <property type="entry name" value="Type I PLP-dependent aspartate aminotransferase-like (Major domain)"/>
    <property type="match status" value="1"/>
</dbReference>
<dbReference type="InterPro" id="IPR015424">
    <property type="entry name" value="PyrdxlP-dep_Trfase"/>
</dbReference>
<evidence type="ECO:0000313" key="6">
    <source>
        <dbReference type="EMBL" id="GAT44501.1"/>
    </source>
</evidence>
<dbReference type="PANTHER" id="PTHR43797:SF2">
    <property type="entry name" value="HOMOCYSTEINE_CYSTEINE SYNTHASE"/>
    <property type="match status" value="1"/>
</dbReference>
<proteinExistence type="inferred from homology"/>
<protein>
    <recommendedName>
        <fullName evidence="8">O-acetylhomoserine (Thiol)-lyase</fullName>
    </recommendedName>
</protein>
<keyword evidence="3" id="KW-0808">Transferase</keyword>
<evidence type="ECO:0008006" key="8">
    <source>
        <dbReference type="Google" id="ProtNLM"/>
    </source>
</evidence>
<dbReference type="CDD" id="cd00614">
    <property type="entry name" value="CGS_like"/>
    <property type="match status" value="1"/>
</dbReference>
<name>A0ABQ0L3W1_MYCCL</name>
<reference evidence="6" key="1">
    <citation type="submission" date="2014-09" db="EMBL/GenBank/DDBJ databases">
        <title>Genome sequence of the luminous mushroom Mycena chlorophos for searching fungal bioluminescence genes.</title>
        <authorList>
            <person name="Tanaka Y."/>
            <person name="Kasuga D."/>
            <person name="Oba Y."/>
            <person name="Hase S."/>
            <person name="Sato K."/>
            <person name="Oba Y."/>
            <person name="Sakakibara Y."/>
        </authorList>
    </citation>
    <scope>NUCLEOTIDE SEQUENCE</scope>
</reference>
<evidence type="ECO:0000256" key="5">
    <source>
        <dbReference type="RuleBase" id="RU362118"/>
    </source>
</evidence>
<dbReference type="Proteomes" id="UP000815677">
    <property type="component" value="Unassembled WGS sequence"/>
</dbReference>
<dbReference type="InterPro" id="IPR015422">
    <property type="entry name" value="PyrdxlP-dep_Trfase_small"/>
</dbReference>